<dbReference type="Proteomes" id="UP001297092">
    <property type="component" value="Unassembled WGS sequence"/>
</dbReference>
<name>A0ABS5S7R5_9FLAO</name>
<comment type="caution">
    <text evidence="2">The sequence shown here is derived from an EMBL/GenBank/DDBJ whole genome shotgun (WGS) entry which is preliminary data.</text>
</comment>
<evidence type="ECO:0000313" key="2">
    <source>
        <dbReference type="EMBL" id="MBT0608459.1"/>
    </source>
</evidence>
<reference evidence="2 3" key="1">
    <citation type="submission" date="2021-05" db="EMBL/GenBank/DDBJ databases">
        <title>Aequorivita echinoideorum JCM 30378 genome.</title>
        <authorList>
            <person name="Zhang H."/>
            <person name="Li C."/>
        </authorList>
    </citation>
    <scope>NUCLEOTIDE SEQUENCE [LARGE SCALE GENOMIC DNA]</scope>
    <source>
        <strain evidence="2 3">JCM30378</strain>
    </source>
</reference>
<evidence type="ECO:0000313" key="3">
    <source>
        <dbReference type="Proteomes" id="UP001297092"/>
    </source>
</evidence>
<gene>
    <name evidence="2" type="ORF">KIV10_09715</name>
</gene>
<accession>A0ABS5S7R5</accession>
<dbReference type="PANTHER" id="PTHR12526:SF630">
    <property type="entry name" value="GLYCOSYLTRANSFERASE"/>
    <property type="match status" value="1"/>
</dbReference>
<organism evidence="2 3">
    <name type="scientific">Aequorivita echinoideorum</name>
    <dbReference type="NCBI Taxonomy" id="1549647"/>
    <lineage>
        <taxon>Bacteria</taxon>
        <taxon>Pseudomonadati</taxon>
        <taxon>Bacteroidota</taxon>
        <taxon>Flavobacteriia</taxon>
        <taxon>Flavobacteriales</taxon>
        <taxon>Flavobacteriaceae</taxon>
        <taxon>Aequorivita</taxon>
    </lineage>
</organism>
<evidence type="ECO:0000259" key="1">
    <source>
        <dbReference type="Pfam" id="PF00534"/>
    </source>
</evidence>
<sequence>MDYFYWMFDAHCKERNMEVDWFFPNTENHGDYGKLNIISAEDESIESLFLKYLQENDVAYSHIITHFLEICTPFYKEAKQNTGAKIIAVDHNPRPLNGYPIKKKILKRIKGLLYSKYMDVFVGVSRYTINELKRDFGKQISPKCQVIYNGIPLETIKVREKRNMESPKFLVASHLRESKGIQDLIASVAKLSEKVKENLIIDVYGEGPFESRLLQQVKELNVLENFNFKGSSSQLHELFHNYDYLLHPTYMECFSLTLLESLAANVPVVTTAVGGNTEVISNEKNGYIFPAKNVEALKYVLTDLLTGKKSIQTNTRHLVENNFTLDLMVGEYLKLVL</sequence>
<feature type="domain" description="Glycosyl transferase family 1" evidence="1">
    <location>
        <begin position="155"/>
        <end position="309"/>
    </location>
</feature>
<protein>
    <submittedName>
        <fullName evidence="2">Glycosyltransferase family 4 protein</fullName>
    </submittedName>
</protein>
<dbReference type="SUPFAM" id="SSF53756">
    <property type="entry name" value="UDP-Glycosyltransferase/glycogen phosphorylase"/>
    <property type="match status" value="1"/>
</dbReference>
<dbReference type="PANTHER" id="PTHR12526">
    <property type="entry name" value="GLYCOSYLTRANSFERASE"/>
    <property type="match status" value="1"/>
</dbReference>
<dbReference type="Pfam" id="PF00534">
    <property type="entry name" value="Glycos_transf_1"/>
    <property type="match status" value="1"/>
</dbReference>
<keyword evidence="3" id="KW-1185">Reference proteome</keyword>
<dbReference type="Gene3D" id="3.40.50.2000">
    <property type="entry name" value="Glycogen Phosphorylase B"/>
    <property type="match status" value="2"/>
</dbReference>
<proteinExistence type="predicted"/>
<dbReference type="InterPro" id="IPR001296">
    <property type="entry name" value="Glyco_trans_1"/>
</dbReference>
<dbReference type="EMBL" id="JAHCTB010000004">
    <property type="protein sequence ID" value="MBT0608459.1"/>
    <property type="molecule type" value="Genomic_DNA"/>
</dbReference>
<dbReference type="CDD" id="cd03801">
    <property type="entry name" value="GT4_PimA-like"/>
    <property type="match status" value="1"/>
</dbReference>